<evidence type="ECO:0000313" key="6">
    <source>
        <dbReference type="EMBL" id="KAJ9158776.1"/>
    </source>
</evidence>
<evidence type="ECO:0000256" key="3">
    <source>
        <dbReference type="ARBA" id="ARBA00022821"/>
    </source>
</evidence>
<dbReference type="Gene3D" id="1.20.5.4130">
    <property type="match status" value="1"/>
</dbReference>
<dbReference type="InterPro" id="IPR041118">
    <property type="entry name" value="Rx_N"/>
</dbReference>
<dbReference type="PANTHER" id="PTHR36766">
    <property type="entry name" value="PLANT BROAD-SPECTRUM MILDEW RESISTANCE PROTEIN RPW8"/>
    <property type="match status" value="1"/>
</dbReference>
<dbReference type="InterPro" id="IPR038005">
    <property type="entry name" value="RX-like_CC"/>
</dbReference>
<dbReference type="Pfam" id="PF18052">
    <property type="entry name" value="Rx_N"/>
    <property type="match status" value="1"/>
</dbReference>
<comment type="caution">
    <text evidence="6">The sequence shown here is derived from an EMBL/GenBank/DDBJ whole genome shotgun (WGS) entry which is preliminary data.</text>
</comment>
<protein>
    <recommendedName>
        <fullName evidence="5">Disease resistance N-terminal domain-containing protein</fullName>
    </recommendedName>
</protein>
<keyword evidence="2" id="KW-0547">Nucleotide-binding</keyword>
<evidence type="ECO:0000256" key="1">
    <source>
        <dbReference type="ARBA" id="ARBA00022737"/>
    </source>
</evidence>
<name>A0ABQ9L5Q3_HEVBR</name>
<reference evidence="6" key="1">
    <citation type="journal article" date="2023" name="Plant Biotechnol. J.">
        <title>Chromosome-level wild Hevea brasiliensis genome provides new tools for genomic-assisted breeding and valuable loci to elevate rubber yield.</title>
        <authorList>
            <person name="Cheng H."/>
            <person name="Song X."/>
            <person name="Hu Y."/>
            <person name="Wu T."/>
            <person name="Yang Q."/>
            <person name="An Z."/>
            <person name="Feng S."/>
            <person name="Deng Z."/>
            <person name="Wu W."/>
            <person name="Zeng X."/>
            <person name="Tu M."/>
            <person name="Wang X."/>
            <person name="Huang H."/>
        </authorList>
    </citation>
    <scope>NUCLEOTIDE SEQUENCE</scope>
    <source>
        <strain evidence="6">MT/VB/25A 57/8</strain>
    </source>
</reference>
<keyword evidence="3" id="KW-0611">Plant defense</keyword>
<dbReference type="CDD" id="cd14798">
    <property type="entry name" value="RX-CC_like"/>
    <property type="match status" value="1"/>
</dbReference>
<sequence length="178" mass="20709">MNEQIPFTIAENLLSKLTSFAYEEIGLVSSYKNDLRRLQTTLSIIKVVLLDTEEKQEESHAVKDWIKRLKEVVYDADDLLNDVAIEGLQRKVEGQGRIVRKVCDFFSSSNQIAFHFKMGHRIKDIRERLEEVAKDMQTFGFITRNKVDMQVKNNWRETDSSVLKSDIIGRGEDKKKKL</sequence>
<evidence type="ECO:0000259" key="5">
    <source>
        <dbReference type="Pfam" id="PF18052"/>
    </source>
</evidence>
<evidence type="ECO:0000256" key="2">
    <source>
        <dbReference type="ARBA" id="ARBA00022741"/>
    </source>
</evidence>
<evidence type="ECO:0000256" key="4">
    <source>
        <dbReference type="ARBA" id="ARBA00022840"/>
    </source>
</evidence>
<organism evidence="6 7">
    <name type="scientific">Hevea brasiliensis</name>
    <name type="common">Para rubber tree</name>
    <name type="synonym">Siphonia brasiliensis</name>
    <dbReference type="NCBI Taxonomy" id="3981"/>
    <lineage>
        <taxon>Eukaryota</taxon>
        <taxon>Viridiplantae</taxon>
        <taxon>Streptophyta</taxon>
        <taxon>Embryophyta</taxon>
        <taxon>Tracheophyta</taxon>
        <taxon>Spermatophyta</taxon>
        <taxon>Magnoliopsida</taxon>
        <taxon>eudicotyledons</taxon>
        <taxon>Gunneridae</taxon>
        <taxon>Pentapetalae</taxon>
        <taxon>rosids</taxon>
        <taxon>fabids</taxon>
        <taxon>Malpighiales</taxon>
        <taxon>Euphorbiaceae</taxon>
        <taxon>Crotonoideae</taxon>
        <taxon>Micrandreae</taxon>
        <taxon>Hevea</taxon>
    </lineage>
</organism>
<keyword evidence="1" id="KW-0677">Repeat</keyword>
<keyword evidence="7" id="KW-1185">Reference proteome</keyword>
<evidence type="ECO:0000313" key="7">
    <source>
        <dbReference type="Proteomes" id="UP001174677"/>
    </source>
</evidence>
<accession>A0ABQ9L5Q3</accession>
<dbReference type="EMBL" id="JARPOI010000014">
    <property type="protein sequence ID" value="KAJ9158776.1"/>
    <property type="molecule type" value="Genomic_DNA"/>
</dbReference>
<feature type="domain" description="Disease resistance N-terminal" evidence="5">
    <location>
        <begin position="11"/>
        <end position="96"/>
    </location>
</feature>
<keyword evidence="4" id="KW-0067">ATP-binding</keyword>
<gene>
    <name evidence="6" type="ORF">P3X46_024327</name>
</gene>
<dbReference type="Proteomes" id="UP001174677">
    <property type="component" value="Chromosome 14"/>
</dbReference>
<dbReference type="PANTHER" id="PTHR36766:SF40">
    <property type="entry name" value="DISEASE RESISTANCE PROTEIN RGA3"/>
    <property type="match status" value="1"/>
</dbReference>
<proteinExistence type="predicted"/>